<dbReference type="PANTHER" id="PTHR37459">
    <property type="match status" value="1"/>
</dbReference>
<dbReference type="EMBL" id="DSID01000481">
    <property type="protein sequence ID" value="HEX70860.1"/>
    <property type="molecule type" value="Genomic_DNA"/>
</dbReference>
<gene>
    <name evidence="4" type="ORF">ENP13_06410</name>
</gene>
<comment type="function">
    <text evidence="2">CRISPR (clustered regularly interspaced short palindromic repeat) is an adaptive immune system that provides protection against mobile genetic elements (viruses, transposable elements and conjugative plasmids). CRISPR clusters contain spacers, sequences complementary to antecedent mobile elements, and target invading nucleic acids. CRISPR clusters are transcribed and processed into CRISPR RNA (crRNA).</text>
</comment>
<organism evidence="4">
    <name type="scientific">Thermorudis sp</name>
    <dbReference type="NCBI Taxonomy" id="1969470"/>
    <lineage>
        <taxon>Bacteria</taxon>
        <taxon>Pseudomonadati</taxon>
        <taxon>Thermomicrobiota</taxon>
        <taxon>Thermomicrobia</taxon>
        <taxon>Thermomicrobia incertae sedis</taxon>
        <taxon>Thermorudis</taxon>
    </lineage>
</organism>
<protein>
    <submittedName>
        <fullName evidence="4">DevR family CRISPR-associated autoregulator</fullName>
    </submittedName>
</protein>
<dbReference type="GO" id="GO:0051607">
    <property type="term" value="P:defense response to virus"/>
    <property type="evidence" value="ECO:0007669"/>
    <property type="project" value="UniProtKB-KW"/>
</dbReference>
<dbReference type="PANTHER" id="PTHR37459:SF1">
    <property type="entry name" value="CRISPR-ASSOCIATED PROTEIN CAS7_CST2_DEVR"/>
    <property type="match status" value="1"/>
</dbReference>
<evidence type="ECO:0000256" key="1">
    <source>
        <dbReference type="ARBA" id="ARBA00023118"/>
    </source>
</evidence>
<proteinExistence type="predicted"/>
<comment type="caution">
    <text evidence="4">The sequence shown here is derived from an EMBL/GenBank/DDBJ whole genome shotgun (WGS) entry which is preliminary data.</text>
</comment>
<reference evidence="4" key="1">
    <citation type="journal article" date="2020" name="mSystems">
        <title>Genome- and Community-Level Interaction Insights into Carbon Utilization and Element Cycling Functions of Hydrothermarchaeota in Hydrothermal Sediment.</title>
        <authorList>
            <person name="Zhou Z."/>
            <person name="Liu Y."/>
            <person name="Xu W."/>
            <person name="Pan J."/>
            <person name="Luo Z.H."/>
            <person name="Li M."/>
        </authorList>
    </citation>
    <scope>NUCLEOTIDE SEQUENCE [LARGE SCALE GENOMIC DNA]</scope>
    <source>
        <strain evidence="4">SpSt-192</strain>
    </source>
</reference>
<dbReference type="InterPro" id="IPR010154">
    <property type="entry name" value="CRISPR-assoc_Cas7/Cst2/DevR"/>
</dbReference>
<keyword evidence="1" id="KW-0051">Antiviral defense</keyword>
<feature type="region of interest" description="Disordered" evidence="3">
    <location>
        <begin position="679"/>
        <end position="737"/>
    </location>
</feature>
<evidence type="ECO:0000256" key="3">
    <source>
        <dbReference type="SAM" id="MobiDB-lite"/>
    </source>
</evidence>
<accession>A0A7C2ZYN4</accession>
<dbReference type="NCBIfam" id="TIGR01875">
    <property type="entry name" value="cas_MJ0381"/>
    <property type="match status" value="1"/>
</dbReference>
<feature type="region of interest" description="Disordered" evidence="3">
    <location>
        <begin position="161"/>
        <end position="180"/>
    </location>
</feature>
<evidence type="ECO:0000256" key="2">
    <source>
        <dbReference type="ARBA" id="ARBA00025626"/>
    </source>
</evidence>
<dbReference type="Pfam" id="PF01905">
    <property type="entry name" value="DevR"/>
    <property type="match status" value="1"/>
</dbReference>
<dbReference type="AlphaFoldDB" id="A0A7C2ZYN4"/>
<evidence type="ECO:0000313" key="4">
    <source>
        <dbReference type="EMBL" id="HEX70860.1"/>
    </source>
</evidence>
<dbReference type="InterPro" id="IPR052681">
    <property type="entry name" value="CRISPR-Cas7/Cst2/DevR"/>
</dbReference>
<feature type="compositionally biased region" description="Basic and acidic residues" evidence="3">
    <location>
        <begin position="161"/>
        <end position="175"/>
    </location>
</feature>
<name>A0A7C2ZYN4_9BACT</name>
<sequence length="737" mass="79793">MTTGNNAVFEISFMMRVVWDLHSLNNEGTVGNVTEPRTVVLADGRKTDGVSGEMLKHIHTFNVWLTEQDKTRFCPGCQRLQPQKADLPEYRATFKGKGNIEAMSAAIANCVLCDLHGFLMQAPAIARRSVVEFGWAIGIPDHWHRDTHIHARHAVGERMQQEERQQARAERRSQGEEEEVAAQIARVVREGRAEEPAPSEQIEAYAADPHVLLEPVADSVAVHVVPDLVAEVGEADRIATSRERQRYEHQVVRVETDDAQLPDPRGQRTGGRNRRLRNPRAVVGLAQRGAGVGGDVELLPLLVARRVGIDELAALRVDQLELDRRMPPHDGASVIVRRNSRLRPLGHHRGQRHEPRLGGERGTVGIVGVGRRFGDAREAELGGVVQVPIPDHHIGEGGRGGDVEEELPRAVVGAIEQRRPGIAVAVDERAEGHAVPAWVEGEAIALGRDRRDQPHQSGQDPHVGVDGAHLEAGEEVDIRVRVVDLNVEEVAERAGRAGAGEIARSDLDVPPGVVRHPIGVVVDQPPQRAGGGDVRLVAEPFGDQRQRALVAIRVGVEADPQLGYHGRERVDEVPIPQVGVELTGVVDPGFAVEQPEPEDVLAGRYGDGGAQRLKFEGPPVLARDREHAAIRIGAAGEDAEGAKRSRLGAVTADRAENGSSQQGQDAQHPTMARHGTALLASPVRRPVRPPPLGVGSAPATGRWLLSISRKRTRTASGKSVPSVPPGNGTVVVERREP</sequence>